<proteinExistence type="predicted"/>
<evidence type="ECO:0000313" key="1">
    <source>
        <dbReference type="EMBL" id="CAD7701217.1"/>
    </source>
</evidence>
<keyword evidence="2" id="KW-1185">Reference proteome</keyword>
<name>A0A8S1J1F9_9CHLO</name>
<accession>A0A8S1J1F9</accession>
<reference evidence="1" key="1">
    <citation type="submission" date="2020-12" db="EMBL/GenBank/DDBJ databases">
        <authorList>
            <person name="Iha C."/>
        </authorList>
    </citation>
    <scope>NUCLEOTIDE SEQUENCE</scope>
</reference>
<protein>
    <submittedName>
        <fullName evidence="1">Uncharacterized protein</fullName>
    </submittedName>
</protein>
<sequence length="257" mass="27939">MARWKPVAVGGCCPGPTEAGARHGWRGAAKKAAVAAVVGYLLLNVATYFEAFHTRSDMAERWALRSQAQVGTAGGLDAAHAIAGDVSNVVGGMELTQNRDILDKYKRLKGNPKVALMFLTKGRMHNEPVWRAFLEAASGLDFREPAPLPSPVDLRQVVGGPLKPDVATFSKEEYISYREQHGLDLDMEKYEKLTGDLPGDHNGVWHTRRLLGSGNGLAETLNNQGSCAREDLLLNAAINRLMTGDVRIAFPQTVVHK</sequence>
<gene>
    <name evidence="1" type="ORF">OSTQU699_LOCUS6576</name>
</gene>
<comment type="caution">
    <text evidence="1">The sequence shown here is derived from an EMBL/GenBank/DDBJ whole genome shotgun (WGS) entry which is preliminary data.</text>
</comment>
<dbReference type="AlphaFoldDB" id="A0A8S1J1F9"/>
<dbReference type="Proteomes" id="UP000708148">
    <property type="component" value="Unassembled WGS sequence"/>
</dbReference>
<dbReference type="EMBL" id="CAJHUC010001462">
    <property type="protein sequence ID" value="CAD7701217.1"/>
    <property type="molecule type" value="Genomic_DNA"/>
</dbReference>
<organism evidence="1 2">
    <name type="scientific">Ostreobium quekettii</name>
    <dbReference type="NCBI Taxonomy" id="121088"/>
    <lineage>
        <taxon>Eukaryota</taxon>
        <taxon>Viridiplantae</taxon>
        <taxon>Chlorophyta</taxon>
        <taxon>core chlorophytes</taxon>
        <taxon>Ulvophyceae</taxon>
        <taxon>TCBD clade</taxon>
        <taxon>Bryopsidales</taxon>
        <taxon>Ostreobineae</taxon>
        <taxon>Ostreobiaceae</taxon>
        <taxon>Ostreobium</taxon>
    </lineage>
</organism>
<evidence type="ECO:0000313" key="2">
    <source>
        <dbReference type="Proteomes" id="UP000708148"/>
    </source>
</evidence>